<dbReference type="PANTHER" id="PTHR34203:SF13">
    <property type="entry name" value="EXPRESSED PROTEIN"/>
    <property type="match status" value="1"/>
</dbReference>
<sequence length="404" mass="44956">MALPRVHATSTRSTATRTYCWILVASLMALLYVAQNSNYVLQTSSLELLALEWSQNQPSTPNGALTVHPSTAARLESPTPPPTPVDPPFDCPALLTNVRSGKSGIVDPNKGNKNYTIRTANDIPFYISLYDPDYDPVRAIMFQTFRYYESALDTAWEQVLRGSPSGSRVLDVGGNIGYHSLLSASLGKFHVDSFEPKLENILRFCESLERNGWASETAARLPSVNIHDFGVSDVDNVLRFYPDQGNPGAGKFVASALATKDPSLAKRNFTELKVQTLDTFVQNHGWFVSKPNIAILKIDVERHEAQVVLGATKLLQSALVQNIFVETSLDGLTEGESPDRQALQTIMDAGYILRKYGYWQGPTTPCHWATDADLVDNLANFLKEKKWEYLNLWWVRPEKQGTSK</sequence>
<organism evidence="2">
    <name type="scientific">Phaeodactylum tricornutum</name>
    <name type="common">Diatom</name>
    <dbReference type="NCBI Taxonomy" id="2850"/>
    <lineage>
        <taxon>Eukaryota</taxon>
        <taxon>Sar</taxon>
        <taxon>Stramenopiles</taxon>
        <taxon>Ochrophyta</taxon>
        <taxon>Bacillariophyta</taxon>
        <taxon>Bacillariophyceae</taxon>
        <taxon>Bacillariophycidae</taxon>
        <taxon>Naviculales</taxon>
        <taxon>Phaeodactylaceae</taxon>
        <taxon>Phaeodactylum</taxon>
    </lineage>
</organism>
<reference evidence="2" key="1">
    <citation type="submission" date="2022-02" db="EMBL/GenBank/DDBJ databases">
        <authorList>
            <person name="Giguere J D."/>
        </authorList>
    </citation>
    <scope>NUCLEOTIDE SEQUENCE</scope>
    <source>
        <strain evidence="2">CCAP 1055/1</strain>
    </source>
</reference>
<gene>
    <name evidence="2" type="ORF">PTTT1_LOCUS55608</name>
</gene>
<evidence type="ECO:0000313" key="2">
    <source>
        <dbReference type="EMBL" id="CAG9294720.1"/>
    </source>
</evidence>
<dbReference type="OMA" id="TIRFCES"/>
<accession>A0A8J9SKU0</accession>
<dbReference type="AlphaFoldDB" id="A0A8J9SKU0"/>
<dbReference type="Pfam" id="PF05050">
    <property type="entry name" value="Methyltransf_21"/>
    <property type="match status" value="1"/>
</dbReference>
<protein>
    <recommendedName>
        <fullName evidence="1">Methyltransferase FkbM domain-containing protein</fullName>
    </recommendedName>
</protein>
<feature type="domain" description="Methyltransferase FkbM" evidence="1">
    <location>
        <begin position="171"/>
        <end position="352"/>
    </location>
</feature>
<dbReference type="InterPro" id="IPR052514">
    <property type="entry name" value="SAM-dependent_MTase"/>
</dbReference>
<dbReference type="EMBL" id="OU594950">
    <property type="protein sequence ID" value="CAG9294720.1"/>
    <property type="molecule type" value="Genomic_DNA"/>
</dbReference>
<dbReference type="PANTHER" id="PTHR34203">
    <property type="entry name" value="METHYLTRANSFERASE, FKBM FAMILY PROTEIN"/>
    <property type="match status" value="1"/>
</dbReference>
<dbReference type="InterPro" id="IPR006342">
    <property type="entry name" value="FkbM_mtfrase"/>
</dbReference>
<dbReference type="SUPFAM" id="SSF53335">
    <property type="entry name" value="S-adenosyl-L-methionine-dependent methyltransferases"/>
    <property type="match status" value="1"/>
</dbReference>
<proteinExistence type="predicted"/>
<name>A0A8J9SKU0_PHATR</name>
<dbReference type="Gene3D" id="3.40.50.150">
    <property type="entry name" value="Vaccinia Virus protein VP39"/>
    <property type="match status" value="1"/>
</dbReference>
<evidence type="ECO:0000259" key="1">
    <source>
        <dbReference type="Pfam" id="PF05050"/>
    </source>
</evidence>
<dbReference type="NCBIfam" id="TIGR01444">
    <property type="entry name" value="fkbM_fam"/>
    <property type="match status" value="1"/>
</dbReference>
<dbReference type="InterPro" id="IPR029063">
    <property type="entry name" value="SAM-dependent_MTases_sf"/>
</dbReference>
<dbReference type="Proteomes" id="UP000836788">
    <property type="component" value="Chromosome 9"/>
</dbReference>